<feature type="region of interest" description="Disordered" evidence="1">
    <location>
        <begin position="1"/>
        <end position="55"/>
    </location>
</feature>
<organism evidence="2 3">
    <name type="scientific">Parelaphostrongylus tenuis</name>
    <name type="common">Meningeal worm</name>
    <dbReference type="NCBI Taxonomy" id="148309"/>
    <lineage>
        <taxon>Eukaryota</taxon>
        <taxon>Metazoa</taxon>
        <taxon>Ecdysozoa</taxon>
        <taxon>Nematoda</taxon>
        <taxon>Chromadorea</taxon>
        <taxon>Rhabditida</taxon>
        <taxon>Rhabditina</taxon>
        <taxon>Rhabditomorpha</taxon>
        <taxon>Strongyloidea</taxon>
        <taxon>Metastrongylidae</taxon>
        <taxon>Parelaphostrongylus</taxon>
    </lineage>
</organism>
<accession>A0AAD5R5E3</accession>
<keyword evidence="3" id="KW-1185">Reference proteome</keyword>
<evidence type="ECO:0000313" key="3">
    <source>
        <dbReference type="Proteomes" id="UP001196413"/>
    </source>
</evidence>
<feature type="compositionally biased region" description="Acidic residues" evidence="1">
    <location>
        <begin position="38"/>
        <end position="55"/>
    </location>
</feature>
<dbReference type="Proteomes" id="UP001196413">
    <property type="component" value="Unassembled WGS sequence"/>
</dbReference>
<reference evidence="2" key="1">
    <citation type="submission" date="2021-06" db="EMBL/GenBank/DDBJ databases">
        <title>Parelaphostrongylus tenuis whole genome reference sequence.</title>
        <authorList>
            <person name="Garwood T.J."/>
            <person name="Larsen P.A."/>
            <person name="Fountain-Jones N.M."/>
            <person name="Garbe J.R."/>
            <person name="Macchietto M.G."/>
            <person name="Kania S.A."/>
            <person name="Gerhold R.W."/>
            <person name="Richards J.E."/>
            <person name="Wolf T.M."/>
        </authorList>
    </citation>
    <scope>NUCLEOTIDE SEQUENCE</scope>
    <source>
        <strain evidence="2">MNPRO001-30</strain>
        <tissue evidence="2">Meninges</tissue>
    </source>
</reference>
<evidence type="ECO:0000256" key="1">
    <source>
        <dbReference type="SAM" id="MobiDB-lite"/>
    </source>
</evidence>
<protein>
    <submittedName>
        <fullName evidence="2">Uncharacterized protein</fullName>
    </submittedName>
</protein>
<gene>
    <name evidence="2" type="ORF">KIN20_031397</name>
</gene>
<name>A0AAD5R5E3_PARTN</name>
<comment type="caution">
    <text evidence="2">The sequence shown here is derived from an EMBL/GenBank/DDBJ whole genome shotgun (WGS) entry which is preliminary data.</text>
</comment>
<evidence type="ECO:0000313" key="2">
    <source>
        <dbReference type="EMBL" id="KAJ1369825.1"/>
    </source>
</evidence>
<dbReference type="AlphaFoldDB" id="A0AAD5R5E3"/>
<sequence>MKVIVMMTKCHPAMRESRKSTNRNRENVTVNKGKLEPQSDDEEEEEDDEEEDGDE</sequence>
<feature type="compositionally biased region" description="Basic and acidic residues" evidence="1">
    <location>
        <begin position="13"/>
        <end position="26"/>
    </location>
</feature>
<dbReference type="EMBL" id="JAHQIW010006687">
    <property type="protein sequence ID" value="KAJ1369825.1"/>
    <property type="molecule type" value="Genomic_DNA"/>
</dbReference>
<proteinExistence type="predicted"/>